<dbReference type="EMBL" id="JADNRY010000006">
    <property type="protein sequence ID" value="KAF9076353.1"/>
    <property type="molecule type" value="Genomic_DNA"/>
</dbReference>
<feature type="region of interest" description="Disordered" evidence="1">
    <location>
        <begin position="331"/>
        <end position="423"/>
    </location>
</feature>
<feature type="compositionally biased region" description="Low complexity" evidence="1">
    <location>
        <begin position="555"/>
        <end position="582"/>
    </location>
</feature>
<feature type="compositionally biased region" description="Low complexity" evidence="1">
    <location>
        <begin position="340"/>
        <end position="371"/>
    </location>
</feature>
<sequence>MSTSRRSSKSTKSTKTTKSTASTRSARPSTWRVTSSKKHSNEASTAESVPPVPPLIVSKNSSAPEVSMETVAGSSSGPKPGYAEKGTRRERERGYSMAVAEKLARPPNRNKARTRLQDVFNSESEPATATVPFPLTSTSSPALLQSEHVHADFSTPELNLSSATAELALSEPEPDIDITRTEAEATPTIRGSETIHTWFNPFAPSPSRPQQLSTSPSTSPIFPSPLSRTSSHIGSVDDEVPALVKTPVRMSDEGGFSAQQDEAKKFVDKSDSDTQNLQSQTLKPRKRIDSLNSLNPSTSRFGITSISIPLLGRPKKRLEDAVRELGERAPIQGHITKAPPSVQIADSVSSSSTISMTPPIPALTGTTTTTTSDNSSLSAIKEPEPEPEPTFDSKSTLTLTPNSNSKQAQLANPLPIDHPVDHAKSVDSTNLMNAIDVTHPSDTKPSDTAETSQEAQAAQLQTERSNPDQANSTQSNLQQSSWWSYVGWNSSQANPVSETNGPPAQESINDIASGVDVSNQNEARDTLNVIDIERSSSAPPVLEPTSVQVAQSNASTHSTQSTPPNPSSNDAPPSNSNFNNATNTLAAPRATAADVVSLPVPHTENHKYQPHHRIKDEKPPSIFSLDAARAAGSWLSPWTWYGSGSGTGIDNPGTIGTTNAATTDERTEQTEAAAFNANGDIIVGEQEMTESEKIKEAALARDREGGKEKHKHKN</sequence>
<reference evidence="2" key="1">
    <citation type="submission" date="2020-11" db="EMBL/GenBank/DDBJ databases">
        <authorList>
            <consortium name="DOE Joint Genome Institute"/>
            <person name="Ahrendt S."/>
            <person name="Riley R."/>
            <person name="Andreopoulos W."/>
            <person name="Labutti K."/>
            <person name="Pangilinan J."/>
            <person name="Ruiz-Duenas F.J."/>
            <person name="Barrasa J.M."/>
            <person name="Sanchez-Garcia M."/>
            <person name="Camarero S."/>
            <person name="Miyauchi S."/>
            <person name="Serrano A."/>
            <person name="Linde D."/>
            <person name="Babiker R."/>
            <person name="Drula E."/>
            <person name="Ayuso-Fernandez I."/>
            <person name="Pacheco R."/>
            <person name="Padilla G."/>
            <person name="Ferreira P."/>
            <person name="Barriuso J."/>
            <person name="Kellner H."/>
            <person name="Castanera R."/>
            <person name="Alfaro M."/>
            <person name="Ramirez L."/>
            <person name="Pisabarro A.G."/>
            <person name="Kuo A."/>
            <person name="Tritt A."/>
            <person name="Lipzen A."/>
            <person name="He G."/>
            <person name="Yan M."/>
            <person name="Ng V."/>
            <person name="Cullen D."/>
            <person name="Martin F."/>
            <person name="Rosso M.-N."/>
            <person name="Henrissat B."/>
            <person name="Hibbett D."/>
            <person name="Martinez A.T."/>
            <person name="Grigoriev I.V."/>
        </authorList>
    </citation>
    <scope>NUCLEOTIDE SEQUENCE</scope>
    <source>
        <strain evidence="2">AH 40177</strain>
    </source>
</reference>
<feature type="region of interest" description="Disordered" evidence="1">
    <location>
        <begin position="687"/>
        <end position="714"/>
    </location>
</feature>
<evidence type="ECO:0000313" key="3">
    <source>
        <dbReference type="Proteomes" id="UP000772434"/>
    </source>
</evidence>
<feature type="region of interest" description="Disordered" evidence="1">
    <location>
        <begin position="493"/>
        <end position="522"/>
    </location>
</feature>
<feature type="region of interest" description="Disordered" evidence="1">
    <location>
        <begin position="535"/>
        <end position="582"/>
    </location>
</feature>
<proteinExistence type="predicted"/>
<feature type="region of interest" description="Disordered" evidence="1">
    <location>
        <begin position="169"/>
        <end position="299"/>
    </location>
</feature>
<evidence type="ECO:0000313" key="2">
    <source>
        <dbReference type="EMBL" id="KAF9076353.1"/>
    </source>
</evidence>
<feature type="compositionally biased region" description="Polar residues" evidence="1">
    <location>
        <begin position="545"/>
        <end position="554"/>
    </location>
</feature>
<feature type="compositionally biased region" description="Low complexity" evidence="1">
    <location>
        <begin position="208"/>
        <end position="227"/>
    </location>
</feature>
<feature type="compositionally biased region" description="Polar residues" evidence="1">
    <location>
        <begin position="290"/>
        <end position="299"/>
    </location>
</feature>
<comment type="caution">
    <text evidence="2">The sequence shown here is derived from an EMBL/GenBank/DDBJ whole genome shotgun (WGS) entry which is preliminary data.</text>
</comment>
<accession>A0A9P5UFI0</accession>
<feature type="compositionally biased region" description="Polar residues" evidence="1">
    <location>
        <begin position="493"/>
        <end position="521"/>
    </location>
</feature>
<evidence type="ECO:0000256" key="1">
    <source>
        <dbReference type="SAM" id="MobiDB-lite"/>
    </source>
</evidence>
<gene>
    <name evidence="2" type="ORF">BDP27DRAFT_791580</name>
</gene>
<feature type="compositionally biased region" description="Polar residues" evidence="1">
    <location>
        <begin position="273"/>
        <end position="282"/>
    </location>
</feature>
<dbReference type="AlphaFoldDB" id="A0A9P5UFI0"/>
<feature type="compositionally biased region" description="Basic and acidic residues" evidence="1">
    <location>
        <begin position="690"/>
        <end position="707"/>
    </location>
</feature>
<feature type="compositionally biased region" description="Low complexity" evidence="1">
    <location>
        <begin position="448"/>
        <end position="463"/>
    </location>
</feature>
<protein>
    <submittedName>
        <fullName evidence="2">Uncharacterized protein</fullName>
    </submittedName>
</protein>
<feature type="compositionally biased region" description="Polar residues" evidence="1">
    <location>
        <begin position="392"/>
        <end position="410"/>
    </location>
</feature>
<feature type="region of interest" description="Disordered" evidence="1">
    <location>
        <begin position="1"/>
        <end position="95"/>
    </location>
</feature>
<keyword evidence="3" id="KW-1185">Reference proteome</keyword>
<name>A0A9P5UFI0_9AGAR</name>
<feature type="region of interest" description="Disordered" evidence="1">
    <location>
        <begin position="436"/>
        <end position="478"/>
    </location>
</feature>
<organism evidence="2 3">
    <name type="scientific">Rhodocollybia butyracea</name>
    <dbReference type="NCBI Taxonomy" id="206335"/>
    <lineage>
        <taxon>Eukaryota</taxon>
        <taxon>Fungi</taxon>
        <taxon>Dikarya</taxon>
        <taxon>Basidiomycota</taxon>
        <taxon>Agaricomycotina</taxon>
        <taxon>Agaricomycetes</taxon>
        <taxon>Agaricomycetidae</taxon>
        <taxon>Agaricales</taxon>
        <taxon>Marasmiineae</taxon>
        <taxon>Omphalotaceae</taxon>
        <taxon>Rhodocollybia</taxon>
    </lineage>
</organism>
<feature type="compositionally biased region" description="Polar residues" evidence="1">
    <location>
        <begin position="467"/>
        <end position="478"/>
    </location>
</feature>
<dbReference type="Proteomes" id="UP000772434">
    <property type="component" value="Unassembled WGS sequence"/>
</dbReference>
<feature type="compositionally biased region" description="Basic and acidic residues" evidence="1">
    <location>
        <begin position="261"/>
        <end position="272"/>
    </location>
</feature>
<feature type="compositionally biased region" description="Basic and acidic residues" evidence="1">
    <location>
        <begin position="85"/>
        <end position="94"/>
    </location>
</feature>
<feature type="compositionally biased region" description="Low complexity" evidence="1">
    <location>
        <begin position="1"/>
        <end position="30"/>
    </location>
</feature>